<dbReference type="Proteomes" id="UP000315017">
    <property type="component" value="Chromosome"/>
</dbReference>
<evidence type="ECO:0000256" key="1">
    <source>
        <dbReference type="SAM" id="MobiDB-lite"/>
    </source>
</evidence>
<evidence type="ECO:0000313" key="3">
    <source>
        <dbReference type="Proteomes" id="UP000315017"/>
    </source>
</evidence>
<proteinExistence type="predicted"/>
<reference evidence="2 3" key="1">
    <citation type="submission" date="2019-02" db="EMBL/GenBank/DDBJ databases">
        <title>Deep-cultivation of Planctomycetes and their phenomic and genomic characterization uncovers novel biology.</title>
        <authorList>
            <person name="Wiegand S."/>
            <person name="Jogler M."/>
            <person name="Boedeker C."/>
            <person name="Pinto D."/>
            <person name="Vollmers J."/>
            <person name="Rivas-Marin E."/>
            <person name="Kohn T."/>
            <person name="Peeters S.H."/>
            <person name="Heuer A."/>
            <person name="Rast P."/>
            <person name="Oberbeckmann S."/>
            <person name="Bunk B."/>
            <person name="Jeske O."/>
            <person name="Meyerdierks A."/>
            <person name="Storesund J.E."/>
            <person name="Kallscheuer N."/>
            <person name="Luecker S."/>
            <person name="Lage O.M."/>
            <person name="Pohl T."/>
            <person name="Merkel B.J."/>
            <person name="Hornburger P."/>
            <person name="Mueller R.-W."/>
            <person name="Bruemmer F."/>
            <person name="Labrenz M."/>
            <person name="Spormann A.M."/>
            <person name="Op den Camp H."/>
            <person name="Overmann J."/>
            <person name="Amann R."/>
            <person name="Jetten M.S.M."/>
            <person name="Mascher T."/>
            <person name="Medema M.H."/>
            <person name="Devos D.P."/>
            <person name="Kaster A.-K."/>
            <person name="Ovreas L."/>
            <person name="Rohde M."/>
            <person name="Galperin M.Y."/>
            <person name="Jogler C."/>
        </authorList>
    </citation>
    <scope>NUCLEOTIDE SEQUENCE [LARGE SCALE GENOMIC DNA]</scope>
    <source>
        <strain evidence="2 3">ETA_A8</strain>
    </source>
</reference>
<sequence length="105" mass="11314">MRSGAVNGSQQPCLSNALRQPHVGQGKARDLKQQRNQSQQRDEAVKATTEGQDLLLQVNVVWLAAGNVTTGAALGASQPRAVDRGTPRRTAASMLLVLQTISRRR</sequence>
<dbReference type="EMBL" id="CP036274">
    <property type="protein sequence ID" value="QDU31361.1"/>
    <property type="molecule type" value="Genomic_DNA"/>
</dbReference>
<organism evidence="2 3">
    <name type="scientific">Anatilimnocola aggregata</name>
    <dbReference type="NCBI Taxonomy" id="2528021"/>
    <lineage>
        <taxon>Bacteria</taxon>
        <taxon>Pseudomonadati</taxon>
        <taxon>Planctomycetota</taxon>
        <taxon>Planctomycetia</taxon>
        <taxon>Pirellulales</taxon>
        <taxon>Pirellulaceae</taxon>
        <taxon>Anatilimnocola</taxon>
    </lineage>
</organism>
<dbReference type="AlphaFoldDB" id="A0A517YMC4"/>
<protein>
    <submittedName>
        <fullName evidence="2">Uncharacterized protein</fullName>
    </submittedName>
</protein>
<gene>
    <name evidence="2" type="ORF">ETAA8_65170</name>
</gene>
<dbReference type="KEGG" id="aagg:ETAA8_65170"/>
<feature type="region of interest" description="Disordered" evidence="1">
    <location>
        <begin position="1"/>
        <end position="46"/>
    </location>
</feature>
<keyword evidence="3" id="KW-1185">Reference proteome</keyword>
<evidence type="ECO:0000313" key="2">
    <source>
        <dbReference type="EMBL" id="QDU31361.1"/>
    </source>
</evidence>
<name>A0A517YMC4_9BACT</name>
<accession>A0A517YMC4</accession>
<feature type="compositionally biased region" description="Polar residues" evidence="1">
    <location>
        <begin position="1"/>
        <end position="18"/>
    </location>
</feature>